<evidence type="ECO:0000313" key="11">
    <source>
        <dbReference type="EMBL" id="GAA3737106.1"/>
    </source>
</evidence>
<gene>
    <name evidence="11" type="ORF">GCM10023082_37820</name>
</gene>
<dbReference type="SUPFAM" id="SSF55399">
    <property type="entry name" value="Subtilisin inhibitor"/>
    <property type="match status" value="1"/>
</dbReference>
<keyword evidence="9" id="KW-0732">Signal</keyword>
<organism evidence="11 12">
    <name type="scientific">Streptomyces tremellae</name>
    <dbReference type="NCBI Taxonomy" id="1124239"/>
    <lineage>
        <taxon>Bacteria</taxon>
        <taxon>Bacillati</taxon>
        <taxon>Actinomycetota</taxon>
        <taxon>Actinomycetes</taxon>
        <taxon>Kitasatosporales</taxon>
        <taxon>Streptomycetaceae</taxon>
        <taxon>Streptomyces</taxon>
    </lineage>
</organism>
<dbReference type="InterPro" id="IPR036819">
    <property type="entry name" value="Subtilisin_inhibitor-like_sf"/>
</dbReference>
<comment type="subunit">
    <text evidence="3">Homodimer.</text>
</comment>
<keyword evidence="5 8" id="KW-0646">Protease inhibitor</keyword>
<evidence type="ECO:0000256" key="7">
    <source>
        <dbReference type="ARBA" id="ARBA00023157"/>
    </source>
</evidence>
<evidence type="ECO:0000256" key="1">
    <source>
        <dbReference type="ARBA" id="ARBA00004613"/>
    </source>
</evidence>
<evidence type="ECO:0000259" key="10">
    <source>
        <dbReference type="Pfam" id="PF00720"/>
    </source>
</evidence>
<dbReference type="EMBL" id="BAABEP010000026">
    <property type="protein sequence ID" value="GAA3737106.1"/>
    <property type="molecule type" value="Genomic_DNA"/>
</dbReference>
<accession>A0ABP7FEI4</accession>
<feature type="domain" description="Subtilisin inhibitor" evidence="10">
    <location>
        <begin position="40"/>
        <end position="121"/>
    </location>
</feature>
<evidence type="ECO:0000256" key="3">
    <source>
        <dbReference type="ARBA" id="ARBA00011738"/>
    </source>
</evidence>
<comment type="caution">
    <text evidence="11">The sequence shown here is derived from an EMBL/GenBank/DDBJ whole genome shotgun (WGS) entry which is preliminary data.</text>
</comment>
<evidence type="ECO:0000256" key="4">
    <source>
        <dbReference type="ARBA" id="ARBA00022525"/>
    </source>
</evidence>
<dbReference type="RefSeq" id="WP_425588314.1">
    <property type="nucleotide sequence ID" value="NZ_BAABEP010000026.1"/>
</dbReference>
<evidence type="ECO:0000256" key="2">
    <source>
        <dbReference type="ARBA" id="ARBA00010472"/>
    </source>
</evidence>
<proteinExistence type="inferred from homology"/>
<comment type="subcellular location">
    <subcellularLocation>
        <location evidence="1">Secreted</location>
    </subcellularLocation>
</comment>
<evidence type="ECO:0000256" key="8">
    <source>
        <dbReference type="RuleBase" id="RU003471"/>
    </source>
</evidence>
<dbReference type="PRINTS" id="PR00294">
    <property type="entry name" value="SSBTLNINHBTR"/>
</dbReference>
<evidence type="ECO:0000313" key="12">
    <source>
        <dbReference type="Proteomes" id="UP001499884"/>
    </source>
</evidence>
<dbReference type="Gene3D" id="3.30.350.10">
    <property type="entry name" value="Subtilisin inhibitor-like"/>
    <property type="match status" value="1"/>
</dbReference>
<keyword evidence="6 8" id="KW-0722">Serine protease inhibitor</keyword>
<sequence length="146" mass="15242">MLPRPRRRRAVPLVPLLSVLPVALAGLVAAAPGDAPRDALTVLVSDPSGARGTPSSSYELRCEPAGGTHPDAAAACDRLDGFGRDGGDPFAPVPEGQLCTQIYGGPATARVVGTWHGRAVDASFNRRNGCEISRWRQLVPVLPDLG</sequence>
<dbReference type="Proteomes" id="UP001499884">
    <property type="component" value="Unassembled WGS sequence"/>
</dbReference>
<name>A0ABP7FEI4_9ACTN</name>
<reference evidence="12" key="1">
    <citation type="journal article" date="2019" name="Int. J. Syst. Evol. Microbiol.">
        <title>The Global Catalogue of Microorganisms (GCM) 10K type strain sequencing project: providing services to taxonomists for standard genome sequencing and annotation.</title>
        <authorList>
            <consortium name="The Broad Institute Genomics Platform"/>
            <consortium name="The Broad Institute Genome Sequencing Center for Infectious Disease"/>
            <person name="Wu L."/>
            <person name="Ma J."/>
        </authorList>
    </citation>
    <scope>NUCLEOTIDE SEQUENCE [LARGE SCALE GENOMIC DNA]</scope>
    <source>
        <strain evidence="12">JCM 30846</strain>
    </source>
</reference>
<evidence type="ECO:0000256" key="5">
    <source>
        <dbReference type="ARBA" id="ARBA00022690"/>
    </source>
</evidence>
<comment type="similarity">
    <text evidence="2 8">Belongs to the protease inhibitor I16 (SSI) family.</text>
</comment>
<dbReference type="InterPro" id="IPR023549">
    <property type="entry name" value="Subtilisin_inhibitor"/>
</dbReference>
<dbReference type="Pfam" id="PF00720">
    <property type="entry name" value="SSI"/>
    <property type="match status" value="1"/>
</dbReference>
<dbReference type="InterPro" id="IPR000691">
    <property type="entry name" value="Prot_inh_I16_SSI"/>
</dbReference>
<protein>
    <submittedName>
        <fullName evidence="11">SSI family serine proteinase inhibitor</fullName>
    </submittedName>
</protein>
<feature type="signal peptide" evidence="9">
    <location>
        <begin position="1"/>
        <end position="25"/>
    </location>
</feature>
<dbReference type="InterPro" id="IPR020054">
    <property type="entry name" value="Prot_inh_SSI_I16_CS"/>
</dbReference>
<keyword evidence="7" id="KW-1015">Disulfide bond</keyword>
<feature type="chain" id="PRO_5046497918" evidence="9">
    <location>
        <begin position="26"/>
        <end position="146"/>
    </location>
</feature>
<evidence type="ECO:0000256" key="6">
    <source>
        <dbReference type="ARBA" id="ARBA00022900"/>
    </source>
</evidence>
<keyword evidence="12" id="KW-1185">Reference proteome</keyword>
<dbReference type="PROSITE" id="PS00999">
    <property type="entry name" value="SSI"/>
    <property type="match status" value="1"/>
</dbReference>
<evidence type="ECO:0000256" key="9">
    <source>
        <dbReference type="SAM" id="SignalP"/>
    </source>
</evidence>
<keyword evidence="4" id="KW-0964">Secreted</keyword>